<dbReference type="GO" id="GO:0006261">
    <property type="term" value="P:DNA-templated DNA replication"/>
    <property type="evidence" value="ECO:0007669"/>
    <property type="project" value="TreeGrafter"/>
</dbReference>
<dbReference type="SMART" id="SM00320">
    <property type="entry name" value="WD40"/>
    <property type="match status" value="6"/>
</dbReference>
<evidence type="ECO:0000256" key="6">
    <source>
        <dbReference type="SAM" id="MobiDB-lite"/>
    </source>
</evidence>
<feature type="region of interest" description="Disordered" evidence="6">
    <location>
        <begin position="936"/>
        <end position="1019"/>
    </location>
</feature>
<reference evidence="10 11" key="1">
    <citation type="journal article" date="2022" name="Nat. Plants">
        <title>Genomes of leafy and leafless Platanthera orchids illuminate the evolution of mycoheterotrophy.</title>
        <authorList>
            <person name="Li M.H."/>
            <person name="Liu K.W."/>
            <person name="Li Z."/>
            <person name="Lu H.C."/>
            <person name="Ye Q.L."/>
            <person name="Zhang D."/>
            <person name="Wang J.Y."/>
            <person name="Li Y.F."/>
            <person name="Zhong Z.M."/>
            <person name="Liu X."/>
            <person name="Yu X."/>
            <person name="Liu D.K."/>
            <person name="Tu X.D."/>
            <person name="Liu B."/>
            <person name="Hao Y."/>
            <person name="Liao X.Y."/>
            <person name="Jiang Y.T."/>
            <person name="Sun W.H."/>
            <person name="Chen J."/>
            <person name="Chen Y.Q."/>
            <person name="Ai Y."/>
            <person name="Zhai J.W."/>
            <person name="Wu S.S."/>
            <person name="Zhou Z."/>
            <person name="Hsiao Y.Y."/>
            <person name="Wu W.L."/>
            <person name="Chen Y.Y."/>
            <person name="Lin Y.F."/>
            <person name="Hsu J.L."/>
            <person name="Li C.Y."/>
            <person name="Wang Z.W."/>
            <person name="Zhao X."/>
            <person name="Zhong W.Y."/>
            <person name="Ma X.K."/>
            <person name="Ma L."/>
            <person name="Huang J."/>
            <person name="Chen G.Z."/>
            <person name="Huang M.Z."/>
            <person name="Huang L."/>
            <person name="Peng D.H."/>
            <person name="Luo Y.B."/>
            <person name="Zou S.Q."/>
            <person name="Chen S.P."/>
            <person name="Lan S."/>
            <person name="Tsai W.C."/>
            <person name="Van de Peer Y."/>
            <person name="Liu Z.J."/>
        </authorList>
    </citation>
    <scope>NUCLEOTIDE SEQUENCE [LARGE SCALE GENOMIC DNA]</scope>
    <source>
        <strain evidence="10">Lor287</strain>
    </source>
</reference>
<dbReference type="PANTHER" id="PTHR19932">
    <property type="entry name" value="WD REPEAT AND HMG-BOX DNA BINDING PROTEIN"/>
    <property type="match status" value="1"/>
</dbReference>
<evidence type="ECO:0008006" key="12">
    <source>
        <dbReference type="Google" id="ProtNLM"/>
    </source>
</evidence>
<evidence type="ECO:0000256" key="2">
    <source>
        <dbReference type="ARBA" id="ARBA00022574"/>
    </source>
</evidence>
<evidence type="ECO:0000259" key="9">
    <source>
        <dbReference type="Pfam" id="PF24817"/>
    </source>
</evidence>
<evidence type="ECO:0000313" key="11">
    <source>
        <dbReference type="Proteomes" id="UP001418222"/>
    </source>
</evidence>
<evidence type="ECO:0000259" key="7">
    <source>
        <dbReference type="Pfam" id="PF12341"/>
    </source>
</evidence>
<dbReference type="PANTHER" id="PTHR19932:SF10">
    <property type="entry name" value="WD REPEAT AND HMG-BOX DNA-BINDING PROTEIN 1"/>
    <property type="match status" value="1"/>
</dbReference>
<feature type="repeat" description="WD" evidence="5">
    <location>
        <begin position="141"/>
        <end position="182"/>
    </location>
</feature>
<dbReference type="InterPro" id="IPR057646">
    <property type="entry name" value="WD40_WDHD1_1st"/>
</dbReference>
<dbReference type="PROSITE" id="PS50082">
    <property type="entry name" value="WD_REPEATS_2"/>
    <property type="match status" value="3"/>
</dbReference>
<dbReference type="InterPro" id="IPR022100">
    <property type="entry name" value="WDHD1/CFT4_beta-prop_2nd"/>
</dbReference>
<dbReference type="InterPro" id="IPR048591">
    <property type="entry name" value="WDHD1/CFT4_hel"/>
</dbReference>
<feature type="compositionally biased region" description="Basic and acidic residues" evidence="6">
    <location>
        <begin position="936"/>
        <end position="946"/>
    </location>
</feature>
<dbReference type="SUPFAM" id="SSF50978">
    <property type="entry name" value="WD40 repeat-like"/>
    <property type="match status" value="1"/>
</dbReference>
<accession>A0AAP0BEV9</accession>
<dbReference type="CDD" id="cd00200">
    <property type="entry name" value="WD40"/>
    <property type="match status" value="1"/>
</dbReference>
<keyword evidence="3" id="KW-0677">Repeat</keyword>
<organism evidence="10 11">
    <name type="scientific">Platanthera zijinensis</name>
    <dbReference type="NCBI Taxonomy" id="2320716"/>
    <lineage>
        <taxon>Eukaryota</taxon>
        <taxon>Viridiplantae</taxon>
        <taxon>Streptophyta</taxon>
        <taxon>Embryophyta</taxon>
        <taxon>Tracheophyta</taxon>
        <taxon>Spermatophyta</taxon>
        <taxon>Magnoliopsida</taxon>
        <taxon>Liliopsida</taxon>
        <taxon>Asparagales</taxon>
        <taxon>Orchidaceae</taxon>
        <taxon>Orchidoideae</taxon>
        <taxon>Orchideae</taxon>
        <taxon>Orchidinae</taxon>
        <taxon>Platanthera</taxon>
    </lineage>
</organism>
<dbReference type="GO" id="GO:0000278">
    <property type="term" value="P:mitotic cell cycle"/>
    <property type="evidence" value="ECO:0007669"/>
    <property type="project" value="TreeGrafter"/>
</dbReference>
<protein>
    <recommendedName>
        <fullName evidence="12">WD repeat and HMG-box DNA-binding protein 1</fullName>
    </recommendedName>
</protein>
<dbReference type="GO" id="GO:0043596">
    <property type="term" value="C:nuclear replication fork"/>
    <property type="evidence" value="ECO:0007669"/>
    <property type="project" value="TreeGrafter"/>
</dbReference>
<name>A0AAP0BEV9_9ASPA</name>
<dbReference type="PROSITE" id="PS00678">
    <property type="entry name" value="WD_REPEATS_1"/>
    <property type="match status" value="1"/>
</dbReference>
<gene>
    <name evidence="10" type="ORF">KSP39_PZI011752</name>
</gene>
<dbReference type="PROSITE" id="PS50294">
    <property type="entry name" value="WD_REPEATS_REGION"/>
    <property type="match status" value="2"/>
</dbReference>
<feature type="repeat" description="WD" evidence="5">
    <location>
        <begin position="57"/>
        <end position="98"/>
    </location>
</feature>
<comment type="subcellular location">
    <subcellularLocation>
        <location evidence="1">Nucleus</location>
    </subcellularLocation>
</comment>
<dbReference type="InterPro" id="IPR036322">
    <property type="entry name" value="WD40_repeat_dom_sf"/>
</dbReference>
<dbReference type="Proteomes" id="UP001418222">
    <property type="component" value="Unassembled WGS sequence"/>
</dbReference>
<sequence length="1092" mass="121305">MKGRTVKLKDAHRGNGTASFCSILWDHNGGLLVTASAADSTVLVHDVGQPSKPAKAFRHHRDGVTAVALNPNCDSLASGSIDHCVKLFSFPDGEFQSNFTRFTLPIRSLAFNKSGSLLAAAGDDDGIKLIATVDSSISRVLKGHNGSVTGLSFDPKNEFLASIDGFGTVIYWELSSGKPVHTLKSVAPYCDSDASLVNFLSWSPDGEILAVPGTKNDIVMYDRDTAEKLFTMKGDHEKPVCFLSWSANGKYMATSGLDKQVLIWDVDQRQDIDRQKFDDRISFLSWKPNSNALAVIDIMGRFGVWETPVPSCMRSPSDGAIDLQSRNVNSLLFFDVNDKKTTFSGSLDEIMEESHGESIPASRKRLKKNSALDKSDEDSDGEDGLLKQIELRNKSAKTKVHGRLRDETEEYESPIRMARPKLQEAFQPGSTPVQAGKRRFLSYNLLGSITTIENEGNSHIEARRLPFHILQLLFSCTDFFGPRMTTLGYEGSQVANPAQRRVELSLSTLLARGFYIWVEHAEESKRRTIPELAVVANQIRWGHCCTFIDGLYLFNCLMFQRHILSLEGPVVTAAGFRNKLAVVTHASDCFPSGDQVLEVNVYNICDRTKPLRCYVPISPGSSLSWFGFSEEGDLCTYDSQGVLRLLTNQYGNSWFPVFSASKAKKSEDENYWIVGLNENKLFCVVCKSPNSYPLVMPKPVLMLLDLKFPLACSDLGADDLENEFLIRNLHLSKIQEKIEENAAAGLHTDMLDDEAFDMEAAIDRCILRLISSCCNGDKLVRATELARLLSMEKSIKGSIKLVTALKLPNLAERFNDILEVIFFAMPIDFLNDYYEDLRSERDLKSQFRIAAPSFDDSSCPESFSYWLVVMEYYLDHFEVFATTEVIPDANCSHPSEVLNPERILNESKGQVSAPVLYADKPVVSVNAQISNNVDTIEREEISKGGNEKNTNNTSKDHDRSEEKTNKPPEKKFSKKVTGSTTKEAGNHLHCAEPPVIEKCPQRPTNPFAKSSSKLDKSSPSLLDSIKKMKSNAKLVIHYRECFQLGALQLEGSLHTWHKWALFGATAAAVKKGNGAPSRLAGTSPSDEDKNLM</sequence>
<feature type="region of interest" description="Disordered" evidence="6">
    <location>
        <begin position="1072"/>
        <end position="1092"/>
    </location>
</feature>
<evidence type="ECO:0000256" key="4">
    <source>
        <dbReference type="ARBA" id="ARBA00023242"/>
    </source>
</evidence>
<dbReference type="EMBL" id="JBBWWQ010000010">
    <property type="protein sequence ID" value="KAK8936893.1"/>
    <property type="molecule type" value="Genomic_DNA"/>
</dbReference>
<dbReference type="AlphaFoldDB" id="A0AAP0BEV9"/>
<evidence type="ECO:0000256" key="1">
    <source>
        <dbReference type="ARBA" id="ARBA00004123"/>
    </source>
</evidence>
<dbReference type="Pfam" id="PF24817">
    <property type="entry name" value="WD40_WDHD1_1st"/>
    <property type="match status" value="1"/>
</dbReference>
<evidence type="ECO:0000256" key="5">
    <source>
        <dbReference type="PROSITE-ProRule" id="PRU00221"/>
    </source>
</evidence>
<dbReference type="GO" id="GO:0003682">
    <property type="term" value="F:chromatin binding"/>
    <property type="evidence" value="ECO:0007669"/>
    <property type="project" value="TreeGrafter"/>
</dbReference>
<dbReference type="GO" id="GO:0006281">
    <property type="term" value="P:DNA repair"/>
    <property type="evidence" value="ECO:0007669"/>
    <property type="project" value="TreeGrafter"/>
</dbReference>
<evidence type="ECO:0000259" key="8">
    <source>
        <dbReference type="Pfam" id="PF20946"/>
    </source>
</evidence>
<feature type="domain" description="WDHD1 first WD40" evidence="9">
    <location>
        <begin position="22"/>
        <end position="304"/>
    </location>
</feature>
<dbReference type="Pfam" id="PF20946">
    <property type="entry name" value="Ctf4_C"/>
    <property type="match status" value="1"/>
</dbReference>
<evidence type="ECO:0000256" key="3">
    <source>
        <dbReference type="ARBA" id="ARBA00022737"/>
    </source>
</evidence>
<keyword evidence="2 5" id="KW-0853">WD repeat</keyword>
<proteinExistence type="predicted"/>
<evidence type="ECO:0000313" key="10">
    <source>
        <dbReference type="EMBL" id="KAK8936893.1"/>
    </source>
</evidence>
<comment type="caution">
    <text evidence="10">The sequence shown here is derived from an EMBL/GenBank/DDBJ whole genome shotgun (WGS) entry which is preliminary data.</text>
</comment>
<keyword evidence="4" id="KW-0539">Nucleus</keyword>
<dbReference type="InterPro" id="IPR015943">
    <property type="entry name" value="WD40/YVTN_repeat-like_dom_sf"/>
</dbReference>
<dbReference type="Pfam" id="PF12341">
    <property type="entry name" value="Mcl1_mid"/>
    <property type="match status" value="1"/>
</dbReference>
<dbReference type="InterPro" id="IPR001680">
    <property type="entry name" value="WD40_rpt"/>
</dbReference>
<feature type="region of interest" description="Disordered" evidence="6">
    <location>
        <begin position="352"/>
        <end position="388"/>
    </location>
</feature>
<keyword evidence="11" id="KW-1185">Reference proteome</keyword>
<dbReference type="Gene3D" id="2.130.10.10">
    <property type="entry name" value="YVTN repeat-like/Quinoprotein amine dehydrogenase"/>
    <property type="match status" value="2"/>
</dbReference>
<feature type="repeat" description="WD" evidence="5">
    <location>
        <begin position="233"/>
        <end position="274"/>
    </location>
</feature>
<feature type="domain" description="WDHD1/CFT4 second beta-propeller" evidence="7">
    <location>
        <begin position="424"/>
        <end position="710"/>
    </location>
</feature>
<feature type="domain" description="WDHD1/CFT4 helical bundle" evidence="8">
    <location>
        <begin position="719"/>
        <end position="819"/>
    </location>
</feature>
<feature type="compositionally biased region" description="Basic and acidic residues" evidence="6">
    <location>
        <begin position="954"/>
        <end position="971"/>
    </location>
</feature>
<dbReference type="InterPro" id="IPR019775">
    <property type="entry name" value="WD40_repeat_CS"/>
</dbReference>